<dbReference type="RefSeq" id="WP_193182875.1">
    <property type="nucleotide sequence ID" value="NZ_JACVXA010000033.1"/>
</dbReference>
<dbReference type="InterPro" id="IPR001343">
    <property type="entry name" value="Hemolysn_Ca-bd"/>
</dbReference>
<dbReference type="PANTHER" id="PTHR38340:SF1">
    <property type="entry name" value="S-LAYER PROTEIN"/>
    <property type="match status" value="1"/>
</dbReference>
<dbReference type="GO" id="GO:0005576">
    <property type="term" value="C:extracellular region"/>
    <property type="evidence" value="ECO:0007669"/>
    <property type="project" value="UniProtKB-SubCell"/>
</dbReference>
<dbReference type="EMBL" id="JACVXA010000033">
    <property type="protein sequence ID" value="MBE3638840.1"/>
    <property type="molecule type" value="Genomic_DNA"/>
</dbReference>
<comment type="caution">
    <text evidence="3">The sequence shown here is derived from an EMBL/GenBank/DDBJ whole genome shotgun (WGS) entry which is preliminary data.</text>
</comment>
<proteinExistence type="predicted"/>
<dbReference type="PANTHER" id="PTHR38340">
    <property type="entry name" value="S-LAYER PROTEIN"/>
    <property type="match status" value="1"/>
</dbReference>
<dbReference type="AlphaFoldDB" id="A0A8J6Z9K7"/>
<evidence type="ECO:0000313" key="4">
    <source>
        <dbReference type="Proteomes" id="UP000609121"/>
    </source>
</evidence>
<dbReference type="SUPFAM" id="SSF51120">
    <property type="entry name" value="beta-Roll"/>
    <property type="match status" value="3"/>
</dbReference>
<dbReference type="Pfam" id="PF00353">
    <property type="entry name" value="HemolysinCabind"/>
    <property type="match status" value="8"/>
</dbReference>
<name>A0A8J6Z9K7_9RHOB</name>
<keyword evidence="4" id="KW-1185">Reference proteome</keyword>
<comment type="subcellular location">
    <subcellularLocation>
        <location evidence="1">Secreted</location>
    </subcellularLocation>
</comment>
<evidence type="ECO:0000256" key="1">
    <source>
        <dbReference type="ARBA" id="ARBA00004613"/>
    </source>
</evidence>
<dbReference type="InterPro" id="IPR011049">
    <property type="entry name" value="Serralysin-like_metalloprot_C"/>
</dbReference>
<evidence type="ECO:0000313" key="3">
    <source>
        <dbReference type="EMBL" id="MBE3638840.1"/>
    </source>
</evidence>
<dbReference type="GO" id="GO:0005509">
    <property type="term" value="F:calcium ion binding"/>
    <property type="evidence" value="ECO:0007669"/>
    <property type="project" value="InterPro"/>
</dbReference>
<dbReference type="Gene3D" id="2.150.10.10">
    <property type="entry name" value="Serralysin-like metalloprotease, C-terminal"/>
    <property type="match status" value="4"/>
</dbReference>
<sequence>MAANYIPGTPEADILAGSPGEDLIEALDGNDVVAGGAGDDVLRGGDGDDVLAGEAGADTLIGDRGNDVMLGGDGADTMVWNNGDGSDVMEGGAGRDTALVNGADGAGDLFEIRDSAAGVAFERVNLGPFSLDIRNTERLTVNGLGGDDTVDASGLGAGLVDLRVDGGAGRDVLIGSAGDDALLGGAGRDLLIGGKGNDLMRGGAGADTMVWNNGDGSDVMQGGLGHDTGVVNGADGAGDAFVIAGSAGDVSFARTNLGPFTIDIAGTERLEVNGQGGDDVIDASALEAGAIRLKADGGAGDDILTGGAGDDVLLGGTGNDWLEGEKGNDYMRGGQGRDVMAWDNGDGSDVMDGGLGYDTVLVDGAETAGDHFEIRGTGDGVLFERVNLGNFTLDITNSEKLVVKGLGGDDVIDARWLEAGSISLKASGGAGRDVLTGGAGDDRLDGGQGSDWLTGGAGADTFIYASGHDTITDFQDGEDVIALRLDGYGGWAGVVAAATQYGEDVVIDFGGGDVLTLERTYLGDLDQSDFLF</sequence>
<reference evidence="3" key="1">
    <citation type="submission" date="2020-09" db="EMBL/GenBank/DDBJ databases">
        <title>A novel bacterium of genus Mangrovicoccus, isolated from South China Sea.</title>
        <authorList>
            <person name="Huang H."/>
            <person name="Mo K."/>
            <person name="Hu Y."/>
        </authorList>
    </citation>
    <scope>NUCLEOTIDE SEQUENCE</scope>
    <source>
        <strain evidence="3">HB182678</strain>
    </source>
</reference>
<evidence type="ECO:0000256" key="2">
    <source>
        <dbReference type="ARBA" id="ARBA00022525"/>
    </source>
</evidence>
<accession>A0A8J6Z9K7</accession>
<dbReference type="InterPro" id="IPR018511">
    <property type="entry name" value="Hemolysin-typ_Ca-bd_CS"/>
</dbReference>
<dbReference type="Proteomes" id="UP000609121">
    <property type="component" value="Unassembled WGS sequence"/>
</dbReference>
<protein>
    <recommendedName>
        <fullName evidence="5">Calcium-binding protein</fullName>
    </recommendedName>
</protein>
<dbReference type="PROSITE" id="PS00330">
    <property type="entry name" value="HEMOLYSIN_CALCIUM"/>
    <property type="match status" value="5"/>
</dbReference>
<organism evidence="3 4">
    <name type="scientific">Mangrovicoccus algicola</name>
    <dbReference type="NCBI Taxonomy" id="2771008"/>
    <lineage>
        <taxon>Bacteria</taxon>
        <taxon>Pseudomonadati</taxon>
        <taxon>Pseudomonadota</taxon>
        <taxon>Alphaproteobacteria</taxon>
        <taxon>Rhodobacterales</taxon>
        <taxon>Paracoccaceae</taxon>
        <taxon>Mangrovicoccus</taxon>
    </lineage>
</organism>
<dbReference type="InterPro" id="IPR050557">
    <property type="entry name" value="RTX_toxin/Mannuronan_C5-epim"/>
</dbReference>
<keyword evidence="2" id="KW-0964">Secreted</keyword>
<gene>
    <name evidence="3" type="ORF">ICN82_11570</name>
</gene>
<dbReference type="PRINTS" id="PR00313">
    <property type="entry name" value="CABNDNGRPT"/>
</dbReference>
<evidence type="ECO:0008006" key="5">
    <source>
        <dbReference type="Google" id="ProtNLM"/>
    </source>
</evidence>